<evidence type="ECO:0000313" key="2">
    <source>
        <dbReference type="EMBL" id="SFP62885.1"/>
    </source>
</evidence>
<accession>A0A1I5RWI1</accession>
<feature type="chain" id="PRO_5010278770" description="DUF2780 domain-containing protein" evidence="1">
    <location>
        <begin position="24"/>
        <end position="165"/>
    </location>
</feature>
<evidence type="ECO:0008006" key="4">
    <source>
        <dbReference type="Google" id="ProtNLM"/>
    </source>
</evidence>
<reference evidence="2 3" key="1">
    <citation type="submission" date="2016-10" db="EMBL/GenBank/DDBJ databases">
        <authorList>
            <person name="de Groot N.N."/>
        </authorList>
    </citation>
    <scope>NUCLEOTIDE SEQUENCE [LARGE SCALE GENOMIC DNA]</scope>
    <source>
        <strain evidence="2 3">DSM 15893</strain>
    </source>
</reference>
<dbReference type="AlphaFoldDB" id="A0A1I5RWI1"/>
<sequence length="165" mass="16919">MLRKLNVMALSAVLTMAALPAHALSLDGLVGEATKEASNLLTGVSKEAADNPLTSQIAEGLKVNDEQAAGGAGALLAMAYQELGTDQASELTKMVPGLDSLTGAIPGDLGSMLNNMESVNKVFTALGLDPAMVQEYAPMILKFLGNEGASESLLSDLSSLWGQAA</sequence>
<proteinExistence type="predicted"/>
<dbReference type="STRING" id="1121869.SAMN03084138_02681"/>
<evidence type="ECO:0000256" key="1">
    <source>
        <dbReference type="SAM" id="SignalP"/>
    </source>
</evidence>
<organism evidence="2 3">
    <name type="scientific">Enterovibrio norvegicus DSM 15893</name>
    <dbReference type="NCBI Taxonomy" id="1121869"/>
    <lineage>
        <taxon>Bacteria</taxon>
        <taxon>Pseudomonadati</taxon>
        <taxon>Pseudomonadota</taxon>
        <taxon>Gammaproteobacteria</taxon>
        <taxon>Vibrionales</taxon>
        <taxon>Vibrionaceae</taxon>
        <taxon>Enterovibrio</taxon>
    </lineage>
</organism>
<evidence type="ECO:0000313" key="3">
    <source>
        <dbReference type="Proteomes" id="UP000182692"/>
    </source>
</evidence>
<dbReference type="InterPro" id="IPR021302">
    <property type="entry name" value="DUF2780_VcgC/VcgE"/>
</dbReference>
<protein>
    <recommendedName>
        <fullName evidence="4">DUF2780 domain-containing protein</fullName>
    </recommendedName>
</protein>
<name>A0A1I5RWI1_9GAMM</name>
<dbReference type="Pfam" id="PF11075">
    <property type="entry name" value="DUF2780"/>
    <property type="match status" value="1"/>
</dbReference>
<gene>
    <name evidence="2" type="ORF">SAMN03084138_02681</name>
</gene>
<dbReference type="GeneID" id="35870710"/>
<dbReference type="RefSeq" id="WP_017011964.1">
    <property type="nucleotide sequence ID" value="NZ_FOWR01000019.1"/>
</dbReference>
<dbReference type="OrthoDB" id="8546843at2"/>
<dbReference type="Proteomes" id="UP000182692">
    <property type="component" value="Unassembled WGS sequence"/>
</dbReference>
<feature type="signal peptide" evidence="1">
    <location>
        <begin position="1"/>
        <end position="23"/>
    </location>
</feature>
<keyword evidence="1" id="KW-0732">Signal</keyword>
<dbReference type="EMBL" id="FOWR01000019">
    <property type="protein sequence ID" value="SFP62885.1"/>
    <property type="molecule type" value="Genomic_DNA"/>
</dbReference>